<dbReference type="GO" id="GO:0016301">
    <property type="term" value="F:kinase activity"/>
    <property type="evidence" value="ECO:0007669"/>
    <property type="project" value="UniProtKB-KW"/>
</dbReference>
<dbReference type="InterPro" id="IPR050861">
    <property type="entry name" value="Dihydroxyacetone_Kinase"/>
</dbReference>
<protein>
    <submittedName>
        <fullName evidence="3">Dihydroxyacetone kinase subunit DhaK</fullName>
    </submittedName>
</protein>
<dbReference type="Gene3D" id="3.40.50.10440">
    <property type="entry name" value="Dihydroxyacetone kinase, domain 1"/>
    <property type="match status" value="1"/>
</dbReference>
<reference evidence="4" key="1">
    <citation type="journal article" date="2019" name="Int. J. Syst. Evol. Microbiol.">
        <title>The Global Catalogue of Microorganisms (GCM) 10K type strain sequencing project: providing services to taxonomists for standard genome sequencing and annotation.</title>
        <authorList>
            <consortium name="The Broad Institute Genomics Platform"/>
            <consortium name="The Broad Institute Genome Sequencing Center for Infectious Disease"/>
            <person name="Wu L."/>
            <person name="Ma J."/>
        </authorList>
    </citation>
    <scope>NUCLEOTIDE SEQUENCE [LARGE SCALE GENOMIC DNA]</scope>
    <source>
        <strain evidence="4">NBRC 108730</strain>
    </source>
</reference>
<accession>A0ABQ6JHS3</accession>
<evidence type="ECO:0000259" key="2">
    <source>
        <dbReference type="PROSITE" id="PS51481"/>
    </source>
</evidence>
<feature type="compositionally biased region" description="Basic and acidic residues" evidence="1">
    <location>
        <begin position="257"/>
        <end position="267"/>
    </location>
</feature>
<evidence type="ECO:0000313" key="4">
    <source>
        <dbReference type="Proteomes" id="UP001157017"/>
    </source>
</evidence>
<comment type="caution">
    <text evidence="3">The sequence shown here is derived from an EMBL/GenBank/DDBJ whole genome shotgun (WGS) entry which is preliminary data.</text>
</comment>
<keyword evidence="3" id="KW-0418">Kinase</keyword>
<dbReference type="Gene3D" id="3.30.1180.20">
    <property type="entry name" value="Dihydroxyacetone kinase, domain 2"/>
    <property type="match status" value="1"/>
</dbReference>
<dbReference type="PANTHER" id="PTHR28629">
    <property type="entry name" value="TRIOKINASE/FMN CYCLASE"/>
    <property type="match status" value="1"/>
</dbReference>
<dbReference type="PANTHER" id="PTHR28629:SF4">
    <property type="entry name" value="TRIOKINASE_FMN CYCLASE"/>
    <property type="match status" value="1"/>
</dbReference>
<dbReference type="PROSITE" id="PS51481">
    <property type="entry name" value="DHAK"/>
    <property type="match status" value="1"/>
</dbReference>
<dbReference type="Proteomes" id="UP001157017">
    <property type="component" value="Unassembled WGS sequence"/>
</dbReference>
<organism evidence="3 4">
    <name type="scientific">Angustibacter aerolatus</name>
    <dbReference type="NCBI Taxonomy" id="1162965"/>
    <lineage>
        <taxon>Bacteria</taxon>
        <taxon>Bacillati</taxon>
        <taxon>Actinomycetota</taxon>
        <taxon>Actinomycetes</taxon>
        <taxon>Kineosporiales</taxon>
        <taxon>Kineosporiaceae</taxon>
    </lineage>
</organism>
<feature type="domain" description="DhaK" evidence="2">
    <location>
        <begin position="7"/>
        <end position="330"/>
    </location>
</feature>
<name>A0ABQ6JHS3_9ACTN</name>
<dbReference type="SUPFAM" id="SSF82549">
    <property type="entry name" value="DAK1/DegV-like"/>
    <property type="match status" value="1"/>
</dbReference>
<feature type="region of interest" description="Disordered" evidence="1">
    <location>
        <begin position="161"/>
        <end position="267"/>
    </location>
</feature>
<evidence type="ECO:0000313" key="3">
    <source>
        <dbReference type="EMBL" id="GMA86780.1"/>
    </source>
</evidence>
<dbReference type="InterPro" id="IPR004006">
    <property type="entry name" value="DhaK_dom"/>
</dbReference>
<gene>
    <name evidence="3" type="ORF">GCM10025868_20300</name>
</gene>
<keyword evidence="3" id="KW-0808">Transferase</keyword>
<proteinExistence type="predicted"/>
<dbReference type="EMBL" id="BSUZ01000001">
    <property type="protein sequence ID" value="GMA86780.1"/>
    <property type="molecule type" value="Genomic_DNA"/>
</dbReference>
<feature type="compositionally biased region" description="Basic residues" evidence="1">
    <location>
        <begin position="162"/>
        <end position="171"/>
    </location>
</feature>
<evidence type="ECO:0000256" key="1">
    <source>
        <dbReference type="SAM" id="MobiDB-lite"/>
    </source>
</evidence>
<keyword evidence="4" id="KW-1185">Reference proteome</keyword>
<dbReference type="Pfam" id="PF02733">
    <property type="entry name" value="Dak1"/>
    <property type="match status" value="2"/>
</dbReference>
<feature type="compositionally biased region" description="Low complexity" evidence="1">
    <location>
        <begin position="185"/>
        <end position="194"/>
    </location>
</feature>
<sequence>MSRPFLPADDAVAVSCRGFARAHADLVELVEEPLHLRARHRASGRRVGLVGGGGSGHEPLHAGFLGTGMLDAVAPGQVFASPHNRQVLEASRSAAGPAGVVHVVKNYTGDRINFGIAAERLRHDGIQVRRVLVDDDLATESDATATGRRGTAATVVVEKPARRGRRHRAGPRRAWPTSAPPSPGPRAAWRWPAGRRPPRARAGRRSTSPTTSLEFGVGIHGERAQQTVTRPEPARPARHPGAAAGRRAAGRGRRRAAAGERARLGDRARACTPSASLVEPLLAEHGLRVVDSLVGTFVAALDMHGFSLTLTRLAPGWLDLWRAPSVTPAFPGRTS</sequence>